<evidence type="ECO:0000256" key="7">
    <source>
        <dbReference type="SAM" id="Phobius"/>
    </source>
</evidence>
<evidence type="ECO:0000313" key="11">
    <source>
        <dbReference type="Proteomes" id="UP000199421"/>
    </source>
</evidence>
<keyword evidence="6 7" id="KW-0472">Membrane</keyword>
<feature type="transmembrane region" description="Helical" evidence="7">
    <location>
        <begin position="398"/>
        <end position="421"/>
    </location>
</feature>
<dbReference type="GO" id="GO:0098797">
    <property type="term" value="C:plasma membrane protein complex"/>
    <property type="evidence" value="ECO:0007669"/>
    <property type="project" value="TreeGrafter"/>
</dbReference>
<name>A0A1H7S5K1_OLID1</name>
<evidence type="ECO:0000256" key="5">
    <source>
        <dbReference type="ARBA" id="ARBA00022989"/>
    </source>
</evidence>
<feature type="domain" description="MacB-like periplasmic core" evidence="9">
    <location>
        <begin position="48"/>
        <end position="269"/>
    </location>
</feature>
<dbReference type="Proteomes" id="UP000199421">
    <property type="component" value="Unassembled WGS sequence"/>
</dbReference>
<keyword evidence="4 7" id="KW-0812">Transmembrane</keyword>
<feature type="transmembrane region" description="Helical" evidence="7">
    <location>
        <begin position="296"/>
        <end position="322"/>
    </location>
</feature>
<evidence type="ECO:0000256" key="2">
    <source>
        <dbReference type="ARBA" id="ARBA00005236"/>
    </source>
</evidence>
<dbReference type="PANTHER" id="PTHR30489:SF0">
    <property type="entry name" value="LIPOPROTEIN-RELEASING SYSTEM TRANSMEMBRANE PROTEIN LOLE"/>
    <property type="match status" value="1"/>
</dbReference>
<dbReference type="Pfam" id="PF02687">
    <property type="entry name" value="FtsX"/>
    <property type="match status" value="1"/>
</dbReference>
<evidence type="ECO:0000256" key="3">
    <source>
        <dbReference type="ARBA" id="ARBA00022475"/>
    </source>
</evidence>
<dbReference type="InterPro" id="IPR025857">
    <property type="entry name" value="MacB_PCD"/>
</dbReference>
<feature type="transmembrane region" description="Helical" evidence="7">
    <location>
        <begin position="343"/>
        <end position="370"/>
    </location>
</feature>
<dbReference type="STRING" id="407022.SAMN05661044_03045"/>
<gene>
    <name evidence="10" type="ORF">SAMN05661044_03045</name>
</gene>
<evidence type="ECO:0000256" key="6">
    <source>
        <dbReference type="ARBA" id="ARBA00023136"/>
    </source>
</evidence>
<feature type="transmembrane region" description="Helical" evidence="7">
    <location>
        <begin position="43"/>
        <end position="69"/>
    </location>
</feature>
<dbReference type="Pfam" id="PF12704">
    <property type="entry name" value="MacB_PCD"/>
    <property type="match status" value="1"/>
</dbReference>
<protein>
    <submittedName>
        <fullName evidence="10">Lipoprotein-releasing system permease protein</fullName>
    </submittedName>
</protein>
<evidence type="ECO:0000256" key="4">
    <source>
        <dbReference type="ARBA" id="ARBA00022692"/>
    </source>
</evidence>
<evidence type="ECO:0000313" key="10">
    <source>
        <dbReference type="EMBL" id="SEL66797.1"/>
    </source>
</evidence>
<dbReference type="InterPro" id="IPR003838">
    <property type="entry name" value="ABC3_permease_C"/>
</dbReference>
<proteinExistence type="inferred from homology"/>
<evidence type="ECO:0000259" key="8">
    <source>
        <dbReference type="Pfam" id="PF02687"/>
    </source>
</evidence>
<dbReference type="InterPro" id="IPR051447">
    <property type="entry name" value="Lipoprotein-release_system"/>
</dbReference>
<keyword evidence="10" id="KW-0449">Lipoprotein</keyword>
<dbReference type="GO" id="GO:0044874">
    <property type="term" value="P:lipoprotein localization to outer membrane"/>
    <property type="evidence" value="ECO:0007669"/>
    <property type="project" value="TreeGrafter"/>
</dbReference>
<comment type="subcellular location">
    <subcellularLocation>
        <location evidence="1">Cell membrane</location>
        <topology evidence="1">Multi-pass membrane protein</topology>
    </subcellularLocation>
</comment>
<sequence>MAPKQPLEKKSLVILLFEAKGKNMNTAVFIARRYLLSKKSVNAINVISSISMIGVLVASGALIIILSAYNGLENLVLSMYSSFTSELRIEPVEGKVFNANTPVFKRIKDDPRILDYNNILQEKVLVKYHDYQYIGTLKGVDVNYGITKDMDSLLWDGSFFLKEGDLNYAVLGAAVFSNLGISLNNVMTEIEIFSPNKNVTNALNPTEEFTMRSISPAAVFKAQQQLDDIIMVPINFARDVLGEYDEVSAIEINLKNRKNLNKVKRDLEETLGEKYLIKTRVQQNPELYKLLNTEKWGVFFILAFVLVIAAFNIVGSLTMLVIDKQKDVSVLNSLGASKRLIKQIFFFEGMFISMIGCIGGLLLGCFFCILQQHFGLVRMGTESIITDVYPVSMRLTDFLLVFFTVVLVSGIASAISSRLSVKNMEQLKGAE</sequence>
<accession>A0A1H7S5K1</accession>
<keyword evidence="11" id="KW-1185">Reference proteome</keyword>
<dbReference type="AlphaFoldDB" id="A0A1H7S5K1"/>
<organism evidence="10 11">
    <name type="scientific">Olivibacter domesticus</name>
    <name type="common">Pseudosphingobacterium domesticum</name>
    <dbReference type="NCBI Taxonomy" id="407022"/>
    <lineage>
        <taxon>Bacteria</taxon>
        <taxon>Pseudomonadati</taxon>
        <taxon>Bacteroidota</taxon>
        <taxon>Sphingobacteriia</taxon>
        <taxon>Sphingobacteriales</taxon>
        <taxon>Sphingobacteriaceae</taxon>
        <taxon>Olivibacter</taxon>
    </lineage>
</organism>
<keyword evidence="5 7" id="KW-1133">Transmembrane helix</keyword>
<feature type="domain" description="ABC3 transporter permease C-terminal" evidence="8">
    <location>
        <begin position="299"/>
        <end position="420"/>
    </location>
</feature>
<dbReference type="PANTHER" id="PTHR30489">
    <property type="entry name" value="LIPOPROTEIN-RELEASING SYSTEM TRANSMEMBRANE PROTEIN LOLE"/>
    <property type="match status" value="1"/>
</dbReference>
<evidence type="ECO:0000259" key="9">
    <source>
        <dbReference type="Pfam" id="PF12704"/>
    </source>
</evidence>
<comment type="similarity">
    <text evidence="2">Belongs to the ABC-4 integral membrane protein family. LolC/E subfamily.</text>
</comment>
<evidence type="ECO:0000256" key="1">
    <source>
        <dbReference type="ARBA" id="ARBA00004651"/>
    </source>
</evidence>
<dbReference type="EMBL" id="FOAF01000003">
    <property type="protein sequence ID" value="SEL66797.1"/>
    <property type="molecule type" value="Genomic_DNA"/>
</dbReference>
<reference evidence="11" key="1">
    <citation type="submission" date="2016-10" db="EMBL/GenBank/DDBJ databases">
        <authorList>
            <person name="Varghese N."/>
            <person name="Submissions S."/>
        </authorList>
    </citation>
    <scope>NUCLEOTIDE SEQUENCE [LARGE SCALE GENOMIC DNA]</scope>
    <source>
        <strain evidence="11">DSM 18733</strain>
    </source>
</reference>
<keyword evidence="3" id="KW-1003">Cell membrane</keyword>